<gene>
    <name evidence="1" type="ORF">RRG08_025983</name>
</gene>
<dbReference type="AlphaFoldDB" id="A0AAE0ZG62"/>
<evidence type="ECO:0000313" key="2">
    <source>
        <dbReference type="Proteomes" id="UP001283361"/>
    </source>
</evidence>
<name>A0AAE0ZG62_9GAST</name>
<organism evidence="1 2">
    <name type="scientific">Elysia crispata</name>
    <name type="common">lettuce slug</name>
    <dbReference type="NCBI Taxonomy" id="231223"/>
    <lineage>
        <taxon>Eukaryota</taxon>
        <taxon>Metazoa</taxon>
        <taxon>Spiralia</taxon>
        <taxon>Lophotrochozoa</taxon>
        <taxon>Mollusca</taxon>
        <taxon>Gastropoda</taxon>
        <taxon>Heterobranchia</taxon>
        <taxon>Euthyneura</taxon>
        <taxon>Panpulmonata</taxon>
        <taxon>Sacoglossa</taxon>
        <taxon>Placobranchoidea</taxon>
        <taxon>Plakobranchidae</taxon>
        <taxon>Elysia</taxon>
    </lineage>
</organism>
<comment type="caution">
    <text evidence="1">The sequence shown here is derived from an EMBL/GenBank/DDBJ whole genome shotgun (WGS) entry which is preliminary data.</text>
</comment>
<proteinExistence type="predicted"/>
<evidence type="ECO:0000313" key="1">
    <source>
        <dbReference type="EMBL" id="KAK3768740.1"/>
    </source>
</evidence>
<protein>
    <submittedName>
        <fullName evidence="1">Uncharacterized protein</fullName>
    </submittedName>
</protein>
<accession>A0AAE0ZG62</accession>
<keyword evidence="2" id="KW-1185">Reference proteome</keyword>
<dbReference type="Proteomes" id="UP001283361">
    <property type="component" value="Unassembled WGS sequence"/>
</dbReference>
<dbReference type="EMBL" id="JAWDGP010004021">
    <property type="protein sequence ID" value="KAK3768740.1"/>
    <property type="molecule type" value="Genomic_DNA"/>
</dbReference>
<reference evidence="1" key="1">
    <citation type="journal article" date="2023" name="G3 (Bethesda)">
        <title>A reference genome for the long-term kleptoplast-retaining sea slug Elysia crispata morphotype clarki.</title>
        <authorList>
            <person name="Eastman K.E."/>
            <person name="Pendleton A.L."/>
            <person name="Shaikh M.A."/>
            <person name="Suttiyut T."/>
            <person name="Ogas R."/>
            <person name="Tomko P."/>
            <person name="Gavelis G."/>
            <person name="Widhalm J.R."/>
            <person name="Wisecaver J.H."/>
        </authorList>
    </citation>
    <scope>NUCLEOTIDE SEQUENCE</scope>
    <source>
        <strain evidence="1">ECLA1</strain>
    </source>
</reference>
<sequence length="114" mass="12105">MRQTEAAARSVECGDRTRVSLSADGDRTCALRSLGGHAVVTEERGLDIPAGTGLSRGLLLSSALGERFVTGISPQTQHFVTHPDQVTSLDPCDLGFYQNATSTVTGKVNQTEEE</sequence>